<dbReference type="EMBL" id="RXOF01000019">
    <property type="protein sequence ID" value="RTQ45680.1"/>
    <property type="molecule type" value="Genomic_DNA"/>
</dbReference>
<keyword evidence="2" id="KW-1185">Reference proteome</keyword>
<organism evidence="1 2">
    <name type="scientific">Hymenobacter gummosus</name>
    <dbReference type="NCBI Taxonomy" id="1776032"/>
    <lineage>
        <taxon>Bacteria</taxon>
        <taxon>Pseudomonadati</taxon>
        <taxon>Bacteroidota</taxon>
        <taxon>Cytophagia</taxon>
        <taxon>Cytophagales</taxon>
        <taxon>Hymenobacteraceae</taxon>
        <taxon>Hymenobacter</taxon>
    </lineage>
</organism>
<comment type="caution">
    <text evidence="1">The sequence shown here is derived from an EMBL/GenBank/DDBJ whole genome shotgun (WGS) entry which is preliminary data.</text>
</comment>
<evidence type="ECO:0000313" key="2">
    <source>
        <dbReference type="Proteomes" id="UP000282184"/>
    </source>
</evidence>
<dbReference type="AlphaFoldDB" id="A0A431TW81"/>
<evidence type="ECO:0000313" key="1">
    <source>
        <dbReference type="EMBL" id="RTQ45680.1"/>
    </source>
</evidence>
<reference evidence="1 2" key="1">
    <citation type="submission" date="2018-12" db="EMBL/GenBank/DDBJ databases">
        <title>Hymenobacter gummosus sp. nov., isolated from a spring.</title>
        <authorList>
            <person name="Nie L."/>
        </authorList>
    </citation>
    <scope>NUCLEOTIDE SEQUENCE [LARGE SCALE GENOMIC DNA]</scope>
    <source>
        <strain evidence="1 2">KCTC 52166</strain>
    </source>
</reference>
<name>A0A431TW81_9BACT</name>
<dbReference type="OrthoDB" id="884666at2"/>
<sequence>MGTTKKAPRYIIADEQQNPKETVMAVTAEELLPELDDSLCSCCGEPLAWHEAACVEPAAISVAAEPAPALLGGAAAAAYAYQVGQPVQPAFALRAHKIIWRGQLKERHPRTGWVHRINVYRLDDGHWDCYREDELQAA</sequence>
<dbReference type="Proteomes" id="UP000282184">
    <property type="component" value="Unassembled WGS sequence"/>
</dbReference>
<gene>
    <name evidence="1" type="ORF">EJV47_24660</name>
</gene>
<accession>A0A431TW81</accession>
<dbReference type="RefSeq" id="WP_126695877.1">
    <property type="nucleotide sequence ID" value="NZ_RXOF01000019.1"/>
</dbReference>
<proteinExistence type="predicted"/>
<protein>
    <submittedName>
        <fullName evidence="1">Uncharacterized protein</fullName>
    </submittedName>
</protein>